<feature type="compositionally biased region" description="Basic and acidic residues" evidence="1">
    <location>
        <begin position="97"/>
        <end position="106"/>
    </location>
</feature>
<evidence type="ECO:0000313" key="2">
    <source>
        <dbReference type="Ensembl" id="ENSSTOP00000020134.2"/>
    </source>
</evidence>
<dbReference type="EMBL" id="AGTP01022648">
    <property type="status" value="NOT_ANNOTATED_CDS"/>
    <property type="molecule type" value="Genomic_DNA"/>
</dbReference>
<dbReference type="PANTHER" id="PTHR37884">
    <property type="entry name" value="SEPTIN 4"/>
    <property type="match status" value="1"/>
</dbReference>
<reference evidence="2" key="2">
    <citation type="submission" date="2025-08" db="UniProtKB">
        <authorList>
            <consortium name="Ensembl"/>
        </authorList>
    </citation>
    <scope>IDENTIFICATION</scope>
</reference>
<protein>
    <recommendedName>
        <fullName evidence="4">Septin 4</fullName>
    </recommendedName>
</protein>
<evidence type="ECO:0000313" key="3">
    <source>
        <dbReference type="Proteomes" id="UP000005215"/>
    </source>
</evidence>
<proteinExistence type="predicted"/>
<feature type="region of interest" description="Disordered" evidence="1">
    <location>
        <begin position="289"/>
        <end position="350"/>
    </location>
</feature>
<feature type="compositionally biased region" description="Polar residues" evidence="1">
    <location>
        <begin position="164"/>
        <end position="177"/>
    </location>
</feature>
<sequence>MASTQKGTVFQVVKTNKTGSKVAVSAHKGAEVTTSTPHRGHGYLLSSSHRSAAVSLNPSPQQKLEAALPTTPHSASDYSRFVSPHSGHVHSTAQFHRGTETRTKTEAHRHHSPHRKNQQVQTPASHSTSVHRHLSPVREEAMRRSGESKPGREVGHRISPPDAKSTQDPPSKVQNPQGVRVPRRISAYPKDEAIQTETTRKILSVGEVRPPKRPSSPEHGHSRMVDHRTVHRRLTSPEPEVDHHSSTPSEPKAFQRNMKMASSLKLSVLKDLDGGHRAAHSVGREISRKATISPQRQSTQRVTSRQQMQRPPETIYVSPGPALRYQEPSRKPSIHAEVELTPRPLPPRSLPRYGPDSSWWALLNPEVEIPQSRPTTPDFEPKSPPPLDPLVSLFEMDSSPFYEDLMFQREKASPPSPPSPKESPGRVPLREVPQAPKHTIKQPIQRFNAFFLDVSEEMQNRIIWWLRGLCFSFL</sequence>
<reference evidence="2" key="3">
    <citation type="submission" date="2025-09" db="UniProtKB">
        <authorList>
            <consortium name="Ensembl"/>
        </authorList>
    </citation>
    <scope>IDENTIFICATION</scope>
</reference>
<organism evidence="2 3">
    <name type="scientific">Ictidomys tridecemlineatus</name>
    <name type="common">Thirteen-lined ground squirrel</name>
    <name type="synonym">Spermophilus tridecemlineatus</name>
    <dbReference type="NCBI Taxonomy" id="43179"/>
    <lineage>
        <taxon>Eukaryota</taxon>
        <taxon>Metazoa</taxon>
        <taxon>Chordata</taxon>
        <taxon>Craniata</taxon>
        <taxon>Vertebrata</taxon>
        <taxon>Euteleostomi</taxon>
        <taxon>Mammalia</taxon>
        <taxon>Eutheria</taxon>
        <taxon>Euarchontoglires</taxon>
        <taxon>Glires</taxon>
        <taxon>Rodentia</taxon>
        <taxon>Sciuromorpha</taxon>
        <taxon>Sciuridae</taxon>
        <taxon>Xerinae</taxon>
        <taxon>Marmotini</taxon>
        <taxon>Ictidomys</taxon>
    </lineage>
</organism>
<name>I3N6Y8_ICTTR</name>
<dbReference type="AlphaFoldDB" id="I3N6Y8"/>
<feature type="compositionally biased region" description="Polar residues" evidence="1">
    <location>
        <begin position="118"/>
        <end position="128"/>
    </location>
</feature>
<dbReference type="HOGENOM" id="CLU_575631_0_0_1"/>
<feature type="compositionally biased region" description="Basic and acidic residues" evidence="1">
    <location>
        <begin position="215"/>
        <end position="228"/>
    </location>
</feature>
<dbReference type="InterPro" id="IPR027979">
    <property type="entry name" value="DUF4655"/>
</dbReference>
<dbReference type="GeneTree" id="ENSGT00390000018146"/>
<evidence type="ECO:0000256" key="1">
    <source>
        <dbReference type="SAM" id="MobiDB-lite"/>
    </source>
</evidence>
<dbReference type="Proteomes" id="UP000005215">
    <property type="component" value="Unassembled WGS sequence"/>
</dbReference>
<feature type="region of interest" description="Disordered" evidence="1">
    <location>
        <begin position="18"/>
        <end position="253"/>
    </location>
</feature>
<reference evidence="3" key="1">
    <citation type="submission" date="2011-11" db="EMBL/GenBank/DDBJ databases">
        <title>The Draft Genome of Spermophilus tridecemlineatus.</title>
        <authorList>
            <consortium name="The Broad Institute Genome Assembly &amp; Analysis Group"/>
            <consortium name="Computational R&amp;D Group"/>
            <consortium name="and Sequencing Platform"/>
            <person name="Di Palma F."/>
            <person name="Alfoldi J."/>
            <person name="Johnson J."/>
            <person name="Berlin A."/>
            <person name="Gnerre S."/>
            <person name="Jaffe D."/>
            <person name="MacCallum I."/>
            <person name="Young S."/>
            <person name="Walker B.J."/>
            <person name="Lindblad-Toh K."/>
        </authorList>
    </citation>
    <scope>NUCLEOTIDE SEQUENCE [LARGE SCALE GENOMIC DNA]</scope>
</reference>
<dbReference type="STRING" id="43179.ENSSTOP00000020134"/>
<feature type="compositionally biased region" description="Basic residues" evidence="1">
    <location>
        <begin position="107"/>
        <end position="117"/>
    </location>
</feature>
<keyword evidence="3" id="KW-1185">Reference proteome</keyword>
<dbReference type="Pfam" id="PF15548">
    <property type="entry name" value="DUF4655"/>
    <property type="match status" value="1"/>
</dbReference>
<feature type="compositionally biased region" description="Basic and acidic residues" evidence="1">
    <location>
        <begin position="136"/>
        <end position="156"/>
    </location>
</feature>
<feature type="compositionally biased region" description="Polar residues" evidence="1">
    <location>
        <begin position="45"/>
        <end position="62"/>
    </location>
</feature>
<dbReference type="Ensembl" id="ENSSTOT00000029655.2">
    <property type="protein sequence ID" value="ENSSTOP00000020134.2"/>
    <property type="gene ID" value="ENSSTOG00000012811.3"/>
</dbReference>
<feature type="compositionally biased region" description="Basic and acidic residues" evidence="1">
    <location>
        <begin position="327"/>
        <end position="340"/>
    </location>
</feature>
<accession>I3N6Y8</accession>
<dbReference type="PANTHER" id="PTHR37884:SF1">
    <property type="entry name" value="SEPTIN 4"/>
    <property type="match status" value="1"/>
</dbReference>
<dbReference type="InParanoid" id="I3N6Y8"/>
<feature type="region of interest" description="Disordered" evidence="1">
    <location>
        <begin position="408"/>
        <end position="438"/>
    </location>
</feature>
<feature type="compositionally biased region" description="Low complexity" evidence="1">
    <location>
        <begin position="295"/>
        <end position="310"/>
    </location>
</feature>
<evidence type="ECO:0008006" key="4">
    <source>
        <dbReference type="Google" id="ProtNLM"/>
    </source>
</evidence>